<evidence type="ECO:0000256" key="4">
    <source>
        <dbReference type="ARBA" id="ARBA00022755"/>
    </source>
</evidence>
<dbReference type="SUPFAM" id="SSF55326">
    <property type="entry name" value="PurM N-terminal domain-like"/>
    <property type="match status" value="2"/>
</dbReference>
<dbReference type="CDD" id="cd01740">
    <property type="entry name" value="GATase1_FGAR_AT"/>
    <property type="match status" value="1"/>
</dbReference>
<dbReference type="Pfam" id="PF13507">
    <property type="entry name" value="GATase_5"/>
    <property type="match status" value="1"/>
</dbReference>
<keyword evidence="2" id="KW-0479">Metal-binding</keyword>
<sequence length="1238" mass="136058">MNTRIFVEKKPMFATASHALMDELNQNLELNIASLRIIQIYDVFHIEARLLNQAIKTVFSEAATDVVLEDVKLEGQNYFCIEPLPGQFDQRADSARMAVSLLGDADDVIILSGVLYIFDQQITAVDMTRIQQYCLNPVESRLKDMLAPLVFDDKVSIKPVMNINGFMEMTRADLEALLAEMNLAMTLADIQHIQEYFIKTEQRNPTETEIRVLDTYWSDHCRHTTFETILTDIDFSESAFNGELQRVFDQYLDLRTQLGKVESAITLMDMATVFGKYQRFSGALNDLEVSDEINACSVEITVDVAGVKEPWLLMFKNETHNHPTEIEPFGGASTCIGGAIRDPLSGRSYVYQAMRITGSADIRESVADTMNGKLPQRLISKGATAGYSSYGNQIGLATTYVKEIYDEGYRAKHMEVGAVVGAVPKAHVRREQPVAGDIVLVIGGRTGRDGIGGATGSSKAHDEASVATSGSEVQKGNAPEERKLQRFFRSESVSLLIKKCNDFGAGGVSVAIGELADGLEINLDSLPVKYAGLNGTELALSESQERMAVVVAAKDQKQFEALARLENIEVTKAAIVTDDNYLTMLWQGKKIVSLSRAFLDTNGAAQFAKVKVESPQDQGPFAKVIDQKESLSSLWDMQLADINMASQKGMVSQFDASIGRSTVFMPYGGQLQRTPTQSSVQKLPVLNGVTTTVSCLAYGFDPQISSWSPFHGASYAVIDSVAKLVATGGSWQQTRFSFQEYFERLGNEAVRWGKPFAALLGALDAQMQFGLPAIGGKDSMSGSYQDIDVPPTLISFAVTTSNTEQVCSPEFKSVGSYVYWLPHNRLAHDMPDYSQLKAHFEYIERAHQQKQLLACSAVGCGGVAHALAEMSFGNNIGVHLKDITKEQLFAVDFGGFVLESKEALKHRDLQLIGSTIAENFVFADEVIRIEHLYQRYCAPLNEVYPQTLKVENTVLEAIPYAEKNIQFKAKTNMGKPRVYLPVFPGTNCEYDGARAFNVAGAKTSIVPFTNLTPEMIDTSIKTMVSELEQSQILLLSGGFSAGDEPDGSAKFIVNILLNEAVREAVNKFLERDGLILGICNGFQALVKSGLLPNAELGFVNEQSPTLFRNTVNRHISQMVQTKIISNNSPWLQTLEPGSVHNIAVSHGEGRFVANDDVLEKLIAQGQIATQYVDLAGNATMDPEYNPNGSMLAIEGLISPDGKIFGKMGHSERYESGLMKNISGEKEQSIFTNGVQYFL</sequence>
<dbReference type="InParanoid" id="A0A5R8QEB0"/>
<keyword evidence="3" id="KW-0547">Nucleotide-binding</keyword>
<keyword evidence="11" id="KW-1185">Reference proteome</keyword>
<dbReference type="Proteomes" id="UP000306912">
    <property type="component" value="Unassembled WGS sequence"/>
</dbReference>
<evidence type="ECO:0000256" key="6">
    <source>
        <dbReference type="ARBA" id="ARBA00022842"/>
    </source>
</evidence>
<dbReference type="InterPro" id="IPR029062">
    <property type="entry name" value="Class_I_gatase-like"/>
</dbReference>
<evidence type="ECO:0000256" key="7">
    <source>
        <dbReference type="SAM" id="MobiDB-lite"/>
    </source>
</evidence>
<dbReference type="CDD" id="cd02203">
    <property type="entry name" value="PurL_repeat1"/>
    <property type="match status" value="1"/>
</dbReference>
<dbReference type="GO" id="GO:0004642">
    <property type="term" value="F:phosphoribosylformylglycinamidine synthase activity"/>
    <property type="evidence" value="ECO:0007669"/>
    <property type="project" value="UniProtKB-EC"/>
</dbReference>
<dbReference type="InterPro" id="IPR041609">
    <property type="entry name" value="PurL_linker"/>
</dbReference>
<dbReference type="InterPro" id="IPR010918">
    <property type="entry name" value="PurM-like_C_dom"/>
</dbReference>
<organism evidence="10 11">
    <name type="scientific">Culicoidibacter larvae</name>
    <dbReference type="NCBI Taxonomy" id="2579976"/>
    <lineage>
        <taxon>Bacteria</taxon>
        <taxon>Bacillati</taxon>
        <taxon>Bacillota</taxon>
        <taxon>Culicoidibacteria</taxon>
        <taxon>Culicoidibacterales</taxon>
        <taxon>Culicoidibacteraceae</taxon>
        <taxon>Culicoidibacter</taxon>
    </lineage>
</organism>
<keyword evidence="5" id="KW-0067">ATP-binding</keyword>
<evidence type="ECO:0000259" key="8">
    <source>
        <dbReference type="Pfam" id="PF02769"/>
    </source>
</evidence>
<reference evidence="10 11" key="1">
    <citation type="submission" date="2019-05" db="EMBL/GenBank/DDBJ databases">
        <title>Culicoidintestinum kansasii gen. nov., sp. nov. from the gastrointestinal tract of the biting midge, Culicoides sonorensis.</title>
        <authorList>
            <person name="Neupane S."/>
            <person name="Ghosh A."/>
            <person name="Gunther S."/>
            <person name="Martin K."/>
            <person name="Zurek L."/>
        </authorList>
    </citation>
    <scope>NUCLEOTIDE SEQUENCE [LARGE SCALE GENOMIC DNA]</scope>
    <source>
        <strain evidence="10 11">CS-1</strain>
    </source>
</reference>
<dbReference type="PROSITE" id="PS51273">
    <property type="entry name" value="GATASE_TYPE_1"/>
    <property type="match status" value="1"/>
</dbReference>
<dbReference type="SMART" id="SM01211">
    <property type="entry name" value="GATase_5"/>
    <property type="match status" value="1"/>
</dbReference>
<comment type="caution">
    <text evidence="10">The sequence shown here is derived from an EMBL/GenBank/DDBJ whole genome shotgun (WGS) entry which is preliminary data.</text>
</comment>
<dbReference type="Gene3D" id="3.90.650.10">
    <property type="entry name" value="PurM-like C-terminal domain"/>
    <property type="match status" value="2"/>
</dbReference>
<accession>A0A5R8QEB0</accession>
<feature type="domain" description="PurM-like C-terminal" evidence="8">
    <location>
        <begin position="435"/>
        <end position="584"/>
    </location>
</feature>
<dbReference type="EC" id="6.3.5.3" evidence="10"/>
<dbReference type="CDD" id="cd02204">
    <property type="entry name" value="PurL_repeat2"/>
    <property type="match status" value="1"/>
</dbReference>
<feature type="region of interest" description="Disordered" evidence="7">
    <location>
        <begin position="451"/>
        <end position="478"/>
    </location>
</feature>
<evidence type="ECO:0000259" key="9">
    <source>
        <dbReference type="Pfam" id="PF18072"/>
    </source>
</evidence>
<dbReference type="Gene3D" id="3.30.1330.10">
    <property type="entry name" value="PurM-like, N-terminal domain"/>
    <property type="match status" value="2"/>
</dbReference>
<dbReference type="GO" id="GO:0005737">
    <property type="term" value="C:cytoplasm"/>
    <property type="evidence" value="ECO:0007669"/>
    <property type="project" value="TreeGrafter"/>
</dbReference>
<evidence type="ECO:0000313" key="11">
    <source>
        <dbReference type="Proteomes" id="UP000306912"/>
    </source>
</evidence>
<keyword evidence="6" id="KW-0460">Magnesium</keyword>
<dbReference type="PANTHER" id="PTHR10099:SF1">
    <property type="entry name" value="PHOSPHORIBOSYLFORMYLGLYCINAMIDINE SYNTHASE"/>
    <property type="match status" value="1"/>
</dbReference>
<evidence type="ECO:0000313" key="10">
    <source>
        <dbReference type="EMBL" id="TLG74333.1"/>
    </source>
</evidence>
<dbReference type="InterPro" id="IPR010141">
    <property type="entry name" value="FGAM_synthase"/>
</dbReference>
<dbReference type="EMBL" id="VBWP01000004">
    <property type="protein sequence ID" value="TLG74333.1"/>
    <property type="molecule type" value="Genomic_DNA"/>
</dbReference>
<dbReference type="SUPFAM" id="SSF52317">
    <property type="entry name" value="Class I glutamine amidotransferase-like"/>
    <property type="match status" value="1"/>
</dbReference>
<dbReference type="FunFam" id="3.30.1330.10:FF:000013">
    <property type="entry name" value="Phosphoribosylformylglycinamidine synthase"/>
    <property type="match status" value="1"/>
</dbReference>
<name>A0A5R8QEB0_9FIRM</name>
<evidence type="ECO:0000256" key="2">
    <source>
        <dbReference type="ARBA" id="ARBA00022723"/>
    </source>
</evidence>
<dbReference type="InterPro" id="IPR036676">
    <property type="entry name" value="PurM-like_C_sf"/>
</dbReference>
<dbReference type="NCBIfam" id="TIGR01857">
    <property type="entry name" value="FGAM-synthase"/>
    <property type="match status" value="1"/>
</dbReference>
<dbReference type="GO" id="GO:0046872">
    <property type="term" value="F:metal ion binding"/>
    <property type="evidence" value="ECO:0007669"/>
    <property type="project" value="UniProtKB-KW"/>
</dbReference>
<gene>
    <name evidence="10" type="ORF">FEZ08_06400</name>
</gene>
<dbReference type="Pfam" id="PF18072">
    <property type="entry name" value="FGAR-AT_linker"/>
    <property type="match status" value="1"/>
</dbReference>
<dbReference type="InterPro" id="IPR036921">
    <property type="entry name" value="PurM-like_N_sf"/>
</dbReference>
<dbReference type="GO" id="GO:0005524">
    <property type="term" value="F:ATP binding"/>
    <property type="evidence" value="ECO:0007669"/>
    <property type="project" value="UniProtKB-KW"/>
</dbReference>
<evidence type="ECO:0000256" key="3">
    <source>
        <dbReference type="ARBA" id="ARBA00022741"/>
    </source>
</evidence>
<dbReference type="Gene3D" id="3.40.50.880">
    <property type="match status" value="1"/>
</dbReference>
<dbReference type="AlphaFoldDB" id="A0A5R8QEB0"/>
<keyword evidence="4" id="KW-0658">Purine biosynthesis</keyword>
<dbReference type="PANTHER" id="PTHR10099">
    <property type="entry name" value="PHOSPHORIBOSYLFORMYLGLYCINAMIDINE SYNTHASE"/>
    <property type="match status" value="1"/>
</dbReference>
<dbReference type="Pfam" id="PF02769">
    <property type="entry name" value="AIRS_C"/>
    <property type="match status" value="1"/>
</dbReference>
<keyword evidence="1 10" id="KW-0436">Ligase</keyword>
<dbReference type="SUPFAM" id="SSF56042">
    <property type="entry name" value="PurM C-terminal domain-like"/>
    <property type="match status" value="2"/>
</dbReference>
<protein>
    <submittedName>
        <fullName evidence="10">Phosphoribosylformylglycinamidine synthase</fullName>
        <ecNumber evidence="10">6.3.5.3</ecNumber>
    </submittedName>
</protein>
<feature type="domain" description="Phosphoribosylformylglycinamidine synthase linker" evidence="9">
    <location>
        <begin position="175"/>
        <end position="223"/>
    </location>
</feature>
<proteinExistence type="predicted"/>
<dbReference type="GO" id="GO:0006164">
    <property type="term" value="P:purine nucleotide biosynthetic process"/>
    <property type="evidence" value="ECO:0007669"/>
    <property type="project" value="UniProtKB-KW"/>
</dbReference>
<dbReference type="RefSeq" id="WP_138190884.1">
    <property type="nucleotide sequence ID" value="NZ_VBWP01000004.1"/>
</dbReference>
<evidence type="ECO:0000256" key="5">
    <source>
        <dbReference type="ARBA" id="ARBA00022840"/>
    </source>
</evidence>
<evidence type="ECO:0000256" key="1">
    <source>
        <dbReference type="ARBA" id="ARBA00022598"/>
    </source>
</evidence>
<dbReference type="OrthoDB" id="9804441at2"/>